<dbReference type="RefSeq" id="WP_144333002.1">
    <property type="nucleotide sequence ID" value="NZ_VLPL01000004.1"/>
</dbReference>
<dbReference type="Proteomes" id="UP000316008">
    <property type="component" value="Unassembled WGS sequence"/>
</dbReference>
<keyword evidence="1" id="KW-0175">Coiled coil</keyword>
<organism evidence="2 3">
    <name type="scientific">Fluviicola chungangensis</name>
    <dbReference type="NCBI Taxonomy" id="2597671"/>
    <lineage>
        <taxon>Bacteria</taxon>
        <taxon>Pseudomonadati</taxon>
        <taxon>Bacteroidota</taxon>
        <taxon>Flavobacteriia</taxon>
        <taxon>Flavobacteriales</taxon>
        <taxon>Crocinitomicaceae</taxon>
        <taxon>Fluviicola</taxon>
    </lineage>
</organism>
<dbReference type="AlphaFoldDB" id="A0A556MYM8"/>
<evidence type="ECO:0000313" key="2">
    <source>
        <dbReference type="EMBL" id="TSJ44889.1"/>
    </source>
</evidence>
<evidence type="ECO:0000313" key="3">
    <source>
        <dbReference type="Proteomes" id="UP000316008"/>
    </source>
</evidence>
<accession>A0A556MYM8</accession>
<comment type="caution">
    <text evidence="2">The sequence shown here is derived from an EMBL/GenBank/DDBJ whole genome shotgun (WGS) entry which is preliminary data.</text>
</comment>
<dbReference type="EMBL" id="VLPL01000004">
    <property type="protein sequence ID" value="TSJ44889.1"/>
    <property type="molecule type" value="Genomic_DNA"/>
</dbReference>
<sequence length="227" mass="25838">MKKSTLHHMAMYQNVLAVVKDHQSSWNTNPAITSVISQFESLLNNLNNRLNAQNTLTLGIRLSKETFISQLIDRMCILKKGLFLHAVQINDLTLRARHKESKSKLESFADDRLQVVCSSLLEDVDQYETELVALGVDPALIQAFRDQTAEYEERKNSVRQAIIERSLETKSIKELEKQLNKLLIEQLDRFISLFQSSNNPFFVTYKAARRIIGKSGPGSSKNDLKSA</sequence>
<proteinExistence type="predicted"/>
<evidence type="ECO:0000256" key="1">
    <source>
        <dbReference type="SAM" id="Coils"/>
    </source>
</evidence>
<keyword evidence="3" id="KW-1185">Reference proteome</keyword>
<protein>
    <submittedName>
        <fullName evidence="2">Uncharacterized protein</fullName>
    </submittedName>
</protein>
<gene>
    <name evidence="2" type="ORF">FO442_09840</name>
</gene>
<dbReference type="OrthoDB" id="1119986at2"/>
<feature type="coiled-coil region" evidence="1">
    <location>
        <begin position="141"/>
        <end position="185"/>
    </location>
</feature>
<reference evidence="2 3" key="1">
    <citation type="submission" date="2019-07" db="EMBL/GenBank/DDBJ databases">
        <authorList>
            <person name="Huq M.A."/>
        </authorList>
    </citation>
    <scope>NUCLEOTIDE SEQUENCE [LARGE SCALE GENOMIC DNA]</scope>
    <source>
        <strain evidence="2 3">MAH-3</strain>
    </source>
</reference>
<name>A0A556MYM8_9FLAO</name>